<keyword evidence="8 16" id="KW-0915">Sodium</keyword>
<keyword evidence="6 16" id="KW-0769">Symport</keyword>
<dbReference type="PANTHER" id="PTHR48086">
    <property type="entry name" value="SODIUM/PROLINE SYMPORTER-RELATED"/>
    <property type="match status" value="1"/>
</dbReference>
<feature type="transmembrane region" description="Helical" evidence="16">
    <location>
        <begin position="407"/>
        <end position="425"/>
    </location>
</feature>
<dbReference type="GO" id="GO:0031402">
    <property type="term" value="F:sodium ion binding"/>
    <property type="evidence" value="ECO:0007669"/>
    <property type="project" value="UniProtKB-UniRule"/>
</dbReference>
<keyword evidence="11 16" id="KW-0739">Sodium transport</keyword>
<gene>
    <name evidence="17" type="primary">putP</name>
    <name evidence="17" type="ORF">ETU09_04425</name>
</gene>
<comment type="caution">
    <text evidence="17">The sequence shown here is derived from an EMBL/GenBank/DDBJ whole genome shotgun (WGS) entry which is preliminary data.</text>
</comment>
<keyword evidence="4 16" id="KW-1003">Cell membrane</keyword>
<organism evidence="17 18">
    <name type="scientific">Apibacter muscae</name>
    <dbReference type="NCBI Taxonomy" id="2509004"/>
    <lineage>
        <taxon>Bacteria</taxon>
        <taxon>Pseudomonadati</taxon>
        <taxon>Bacteroidota</taxon>
        <taxon>Flavobacteriia</taxon>
        <taxon>Flavobacteriales</taxon>
        <taxon>Weeksellaceae</taxon>
        <taxon>Apibacter</taxon>
    </lineage>
</organism>
<keyword evidence="7 16" id="KW-1133">Transmembrane helix</keyword>
<dbReference type="InterPro" id="IPR011851">
    <property type="entry name" value="Na/Pro_symporter"/>
</dbReference>
<evidence type="ECO:0000313" key="18">
    <source>
        <dbReference type="Proteomes" id="UP000319499"/>
    </source>
</evidence>
<sequence length="503" mass="55095">MDLYELISISLYFILMVVIGFYAYIKSTANTEEFLLGGRKMGAAVTALSAGAADMSGWLLMGLPGAMYISGLSASWIAIGLTLGAYLNYLYIAPRLRIYTELAGNSITLPVFFENRFQDQSRLLRIISSVLILIFFTLYTSAGMVSGGRLFEFAFGMHYNVGLCVTSLVVVVYTFLGGFLAVSLTDFVQGTIMVLALVTVPIVAVVILGGPIDTLEIIENKNDTYLNLFTGTTAVSILSLLCWGLGYCGQPHILVRFMAIDSVKDLIKARRIGISWMIFTVGGALLVGLIGIAYLHKYDVDSMMIFDSSKEKAETIFIYFARVLFHPLISGFLLSAILAAVMSTISSQLLVTSSSITEDVYKAFINKKPTEKQAMIVSRLSVLGVAILAFILSLTPRDSILNLVGNAWAGFGATFGPLIILSLFWKRTNVWGALAGMLTGGISVLVWVYAGLYAKTGIYEIIPSFFLSLVMIIIISLCTEKPKKEIIDTYDKMDVELEEKYKN</sequence>
<feature type="transmembrane region" description="Helical" evidence="16">
    <location>
        <begin position="192"/>
        <end position="212"/>
    </location>
</feature>
<dbReference type="PROSITE" id="PS50283">
    <property type="entry name" value="NA_SOLUT_SYMP_3"/>
    <property type="match status" value="1"/>
</dbReference>
<feature type="transmembrane region" description="Helical" evidence="16">
    <location>
        <begin position="274"/>
        <end position="296"/>
    </location>
</feature>
<dbReference type="RefSeq" id="WP_146261792.1">
    <property type="nucleotide sequence ID" value="NZ_SELG01000031.1"/>
</dbReference>
<evidence type="ECO:0000256" key="5">
    <source>
        <dbReference type="ARBA" id="ARBA00022692"/>
    </source>
</evidence>
<dbReference type="AlphaFoldDB" id="A0A563DGV3"/>
<proteinExistence type="inferred from homology"/>
<dbReference type="CDD" id="cd11475">
    <property type="entry name" value="SLC5sbd_PutP"/>
    <property type="match status" value="1"/>
</dbReference>
<evidence type="ECO:0000256" key="2">
    <source>
        <dbReference type="ARBA" id="ARBA00006434"/>
    </source>
</evidence>
<keyword evidence="16" id="KW-0029">Amino-acid transport</keyword>
<comment type="similarity">
    <text evidence="2 15">Belongs to the sodium:solute symporter (SSF) (TC 2.A.21) family.</text>
</comment>
<feature type="transmembrane region" description="Helical" evidence="16">
    <location>
        <begin position="123"/>
        <end position="145"/>
    </location>
</feature>
<dbReference type="GO" id="GO:0015824">
    <property type="term" value="P:proline transport"/>
    <property type="evidence" value="ECO:0007669"/>
    <property type="project" value="UniProtKB-UniRule"/>
</dbReference>
<dbReference type="InterPro" id="IPR001734">
    <property type="entry name" value="Na/solute_symporter"/>
</dbReference>
<evidence type="ECO:0000256" key="13">
    <source>
        <dbReference type="ARBA" id="ARBA00067214"/>
    </source>
</evidence>
<evidence type="ECO:0000256" key="4">
    <source>
        <dbReference type="ARBA" id="ARBA00022475"/>
    </source>
</evidence>
<feature type="transmembrane region" description="Helical" evidence="16">
    <location>
        <begin position="157"/>
        <end position="180"/>
    </location>
</feature>
<dbReference type="GO" id="GO:0005298">
    <property type="term" value="F:proline:sodium symporter activity"/>
    <property type="evidence" value="ECO:0007669"/>
    <property type="project" value="UniProtKB-UniRule"/>
</dbReference>
<dbReference type="Proteomes" id="UP000319499">
    <property type="component" value="Unassembled WGS sequence"/>
</dbReference>
<evidence type="ECO:0000256" key="11">
    <source>
        <dbReference type="ARBA" id="ARBA00023201"/>
    </source>
</evidence>
<evidence type="ECO:0000256" key="14">
    <source>
        <dbReference type="ARBA" id="ARBA00082709"/>
    </source>
</evidence>
<feature type="transmembrane region" description="Helical" evidence="16">
    <location>
        <begin position="67"/>
        <end position="89"/>
    </location>
</feature>
<dbReference type="InterPro" id="IPR018212">
    <property type="entry name" value="Na/solute_symporter_CS"/>
</dbReference>
<keyword evidence="10 16" id="KW-0472">Membrane</keyword>
<dbReference type="PROSITE" id="PS00457">
    <property type="entry name" value="NA_SOLUT_SYMP_2"/>
    <property type="match status" value="1"/>
</dbReference>
<accession>A0A563DGV3</accession>
<dbReference type="FunFam" id="1.20.1730.10:FF:000002">
    <property type="entry name" value="Sodium/proline symporter"/>
    <property type="match status" value="1"/>
</dbReference>
<evidence type="ECO:0000256" key="3">
    <source>
        <dbReference type="ARBA" id="ARBA00022448"/>
    </source>
</evidence>
<dbReference type="Gene3D" id="1.20.1730.10">
    <property type="entry name" value="Sodium/glucose cotransporter"/>
    <property type="match status" value="1"/>
</dbReference>
<dbReference type="PANTHER" id="PTHR48086:SF3">
    <property type="entry name" value="SODIUM_PROLINE SYMPORTER"/>
    <property type="match status" value="1"/>
</dbReference>
<evidence type="ECO:0000256" key="12">
    <source>
        <dbReference type="ARBA" id="ARBA00033708"/>
    </source>
</evidence>
<keyword evidence="9 16" id="KW-0406">Ion transport</keyword>
<dbReference type="OrthoDB" id="9814523at2"/>
<evidence type="ECO:0000313" key="17">
    <source>
        <dbReference type="EMBL" id="TWP29093.1"/>
    </source>
</evidence>
<evidence type="ECO:0000256" key="16">
    <source>
        <dbReference type="RuleBase" id="RU366012"/>
    </source>
</evidence>
<dbReference type="GO" id="GO:0015193">
    <property type="term" value="F:L-proline transmembrane transporter activity"/>
    <property type="evidence" value="ECO:0007669"/>
    <property type="project" value="TreeGrafter"/>
</dbReference>
<dbReference type="GO" id="GO:0005886">
    <property type="term" value="C:plasma membrane"/>
    <property type="evidence" value="ECO:0007669"/>
    <property type="project" value="UniProtKB-SubCell"/>
</dbReference>
<evidence type="ECO:0000256" key="10">
    <source>
        <dbReference type="ARBA" id="ARBA00023136"/>
    </source>
</evidence>
<dbReference type="NCBIfam" id="TIGR00813">
    <property type="entry name" value="sss"/>
    <property type="match status" value="1"/>
</dbReference>
<feature type="transmembrane region" description="Helical" evidence="16">
    <location>
        <begin position="376"/>
        <end position="395"/>
    </location>
</feature>
<evidence type="ECO:0000256" key="7">
    <source>
        <dbReference type="ARBA" id="ARBA00022989"/>
    </source>
</evidence>
<feature type="transmembrane region" description="Helical" evidence="16">
    <location>
        <begin position="6"/>
        <end position="25"/>
    </location>
</feature>
<evidence type="ECO:0000256" key="9">
    <source>
        <dbReference type="ARBA" id="ARBA00023065"/>
    </source>
</evidence>
<protein>
    <recommendedName>
        <fullName evidence="13 16">Sodium/proline symporter</fullName>
    </recommendedName>
    <alternativeName>
        <fullName evidence="14 16">Proline permease</fullName>
    </alternativeName>
</protein>
<feature type="transmembrane region" description="Helical" evidence="16">
    <location>
        <begin position="432"/>
        <end position="452"/>
    </location>
</feature>
<evidence type="ECO:0000256" key="6">
    <source>
        <dbReference type="ARBA" id="ARBA00022847"/>
    </source>
</evidence>
<dbReference type="EMBL" id="SELH01000016">
    <property type="protein sequence ID" value="TWP29093.1"/>
    <property type="molecule type" value="Genomic_DNA"/>
</dbReference>
<dbReference type="Pfam" id="PF00474">
    <property type="entry name" value="SSF"/>
    <property type="match status" value="1"/>
</dbReference>
<comment type="catalytic activity">
    <reaction evidence="12">
        <text>L-proline(in) + Na(+)(in) = L-proline(out) + Na(+)(out)</text>
        <dbReference type="Rhea" id="RHEA:28967"/>
        <dbReference type="ChEBI" id="CHEBI:29101"/>
        <dbReference type="ChEBI" id="CHEBI:60039"/>
    </reaction>
</comment>
<comment type="subcellular location">
    <subcellularLocation>
        <location evidence="1 16">Cell membrane</location>
        <topology evidence="1 16">Multi-pass membrane protein</topology>
    </subcellularLocation>
</comment>
<name>A0A563DGV3_9FLAO</name>
<keyword evidence="5 16" id="KW-0812">Transmembrane</keyword>
<feature type="transmembrane region" description="Helical" evidence="16">
    <location>
        <begin position="224"/>
        <end position="248"/>
    </location>
</feature>
<dbReference type="InterPro" id="IPR038377">
    <property type="entry name" value="Na/Glc_symporter_sf"/>
</dbReference>
<evidence type="ECO:0000256" key="15">
    <source>
        <dbReference type="RuleBase" id="RU362091"/>
    </source>
</evidence>
<dbReference type="InterPro" id="IPR050277">
    <property type="entry name" value="Sodium:Solute_Symporter"/>
</dbReference>
<feature type="transmembrane region" description="Helical" evidence="16">
    <location>
        <begin position="458"/>
        <end position="478"/>
    </location>
</feature>
<evidence type="ECO:0000256" key="8">
    <source>
        <dbReference type="ARBA" id="ARBA00023053"/>
    </source>
</evidence>
<evidence type="ECO:0000256" key="1">
    <source>
        <dbReference type="ARBA" id="ARBA00004651"/>
    </source>
</evidence>
<dbReference type="NCBIfam" id="TIGR02121">
    <property type="entry name" value="Na_Pro_sym"/>
    <property type="match status" value="1"/>
</dbReference>
<keyword evidence="3 16" id="KW-0813">Transport</keyword>
<comment type="function">
    <text evidence="16">Catalyzes the sodium-dependent uptake of extracellular L-proline.</text>
</comment>
<keyword evidence="18" id="KW-1185">Reference proteome</keyword>
<reference evidence="17 18" key="1">
    <citation type="submission" date="2019-02" db="EMBL/GenBank/DDBJ databases">
        <title>Apibacter muscae sp. nov.: a novel member of the house fly microbiota.</title>
        <authorList>
            <person name="Park R."/>
        </authorList>
    </citation>
    <scope>NUCLEOTIDE SEQUENCE [LARGE SCALE GENOMIC DNA]</scope>
    <source>
        <strain evidence="17 18">AL1</strain>
    </source>
</reference>
<feature type="transmembrane region" description="Helical" evidence="16">
    <location>
        <begin position="316"/>
        <end position="341"/>
    </location>
</feature>